<dbReference type="SUPFAM" id="SSF55120">
    <property type="entry name" value="Pseudouridine synthase"/>
    <property type="match status" value="1"/>
</dbReference>
<proteinExistence type="inferred from homology"/>
<dbReference type="eggNOG" id="KOG2364">
    <property type="taxonomic scope" value="Eukaryota"/>
</dbReference>
<feature type="domain" description="Pus10-like C-terminal" evidence="5">
    <location>
        <begin position="160"/>
        <end position="392"/>
    </location>
</feature>
<reference evidence="6" key="2">
    <citation type="journal article" date="2007" name="Science">
        <title>Draft genome sequence of the sexually transmitted pathogen Trichomonas vaginalis.</title>
        <authorList>
            <person name="Carlton J.M."/>
            <person name="Hirt R.P."/>
            <person name="Silva J.C."/>
            <person name="Delcher A.L."/>
            <person name="Schatz M."/>
            <person name="Zhao Q."/>
            <person name="Wortman J.R."/>
            <person name="Bidwell S.L."/>
            <person name="Alsmark U.C.M."/>
            <person name="Besteiro S."/>
            <person name="Sicheritz-Ponten T."/>
            <person name="Noel C.J."/>
            <person name="Dacks J.B."/>
            <person name="Foster P.G."/>
            <person name="Simillion C."/>
            <person name="Van de Peer Y."/>
            <person name="Miranda-Saavedra D."/>
            <person name="Barton G.J."/>
            <person name="Westrop G.D."/>
            <person name="Mueller S."/>
            <person name="Dessi D."/>
            <person name="Fiori P.L."/>
            <person name="Ren Q."/>
            <person name="Paulsen I."/>
            <person name="Zhang H."/>
            <person name="Bastida-Corcuera F.D."/>
            <person name="Simoes-Barbosa A."/>
            <person name="Brown M.T."/>
            <person name="Hayes R.D."/>
            <person name="Mukherjee M."/>
            <person name="Okumura C.Y."/>
            <person name="Schneider R."/>
            <person name="Smith A.J."/>
            <person name="Vanacova S."/>
            <person name="Villalvazo M."/>
            <person name="Haas B.J."/>
            <person name="Pertea M."/>
            <person name="Feldblyum T.V."/>
            <person name="Utterback T.R."/>
            <person name="Shu C.L."/>
            <person name="Osoegawa K."/>
            <person name="de Jong P.J."/>
            <person name="Hrdy I."/>
            <person name="Horvathova L."/>
            <person name="Zubacova Z."/>
            <person name="Dolezal P."/>
            <person name="Malik S.B."/>
            <person name="Logsdon J.M. Jr."/>
            <person name="Henze K."/>
            <person name="Gupta A."/>
            <person name="Wang C.C."/>
            <person name="Dunne R.L."/>
            <person name="Upcroft J.A."/>
            <person name="Upcroft P."/>
            <person name="White O."/>
            <person name="Salzberg S.L."/>
            <person name="Tang P."/>
            <person name="Chiu C.-H."/>
            <person name="Lee Y.-S."/>
            <person name="Embley T.M."/>
            <person name="Coombs G.H."/>
            <person name="Mottram J.C."/>
            <person name="Tachezy J."/>
            <person name="Fraser-Liggett C.M."/>
            <person name="Johnson P.J."/>
        </authorList>
    </citation>
    <scope>NUCLEOTIDE SEQUENCE [LARGE SCALE GENOMIC DNA]</scope>
    <source>
        <strain evidence="6">G3</strain>
    </source>
</reference>
<keyword evidence="4" id="KW-0413">Isomerase</keyword>
<evidence type="ECO:0000313" key="7">
    <source>
        <dbReference type="Proteomes" id="UP000001542"/>
    </source>
</evidence>
<dbReference type="Proteomes" id="UP000001542">
    <property type="component" value="Unassembled WGS sequence"/>
</dbReference>
<comment type="similarity">
    <text evidence="1">Belongs to the pseudouridine synthase Pus10 family.</text>
</comment>
<dbReference type="EC" id="5.4.99.25" evidence="2"/>
<protein>
    <recommendedName>
        <fullName evidence="2">tRNA pseudouridine(55) synthase</fullName>
        <ecNumber evidence="2">5.4.99.25</ecNumber>
    </recommendedName>
</protein>
<keyword evidence="7" id="KW-1185">Reference proteome</keyword>
<reference evidence="6" key="1">
    <citation type="submission" date="2006-10" db="EMBL/GenBank/DDBJ databases">
        <authorList>
            <person name="Amadeo P."/>
            <person name="Zhao Q."/>
            <person name="Wortman J."/>
            <person name="Fraser-Liggett C."/>
            <person name="Carlton J."/>
        </authorList>
    </citation>
    <scope>NUCLEOTIDE SEQUENCE</scope>
    <source>
        <strain evidence="6">G3</strain>
    </source>
</reference>
<evidence type="ECO:0000313" key="6">
    <source>
        <dbReference type="EMBL" id="EAY17752.1"/>
    </source>
</evidence>
<dbReference type="KEGG" id="tva:4775775"/>
<keyword evidence="3" id="KW-0819">tRNA processing</keyword>
<accession>A2DP52</accession>
<dbReference type="InterPro" id="IPR020103">
    <property type="entry name" value="PsdUridine_synth_cat_dom_sf"/>
</dbReference>
<evidence type="ECO:0000259" key="5">
    <source>
        <dbReference type="Pfam" id="PF21238"/>
    </source>
</evidence>
<dbReference type="PANTHER" id="PTHR21568:SF0">
    <property type="entry name" value="TRNA PSEUDOURIDINE SYNTHASE PUS10"/>
    <property type="match status" value="1"/>
</dbReference>
<dbReference type="InterPro" id="IPR048741">
    <property type="entry name" value="Pus10-like_C"/>
</dbReference>
<evidence type="ECO:0000256" key="4">
    <source>
        <dbReference type="ARBA" id="ARBA00023235"/>
    </source>
</evidence>
<dbReference type="Pfam" id="PF21238">
    <property type="entry name" value="Pus10_C"/>
    <property type="match status" value="1"/>
</dbReference>
<dbReference type="STRING" id="5722.A2DP52"/>
<dbReference type="InParanoid" id="A2DP52"/>
<dbReference type="RefSeq" id="XP_001329887.1">
    <property type="nucleotide sequence ID" value="XM_001329852.1"/>
</dbReference>
<evidence type="ECO:0000256" key="1">
    <source>
        <dbReference type="ARBA" id="ARBA00009652"/>
    </source>
</evidence>
<dbReference type="GO" id="GO:0031119">
    <property type="term" value="P:tRNA pseudouridine synthesis"/>
    <property type="evidence" value="ECO:0000318"/>
    <property type="project" value="GO_Central"/>
</dbReference>
<dbReference type="GO" id="GO:0003723">
    <property type="term" value="F:RNA binding"/>
    <property type="evidence" value="ECO:0007669"/>
    <property type="project" value="InterPro"/>
</dbReference>
<evidence type="ECO:0000256" key="3">
    <source>
        <dbReference type="ARBA" id="ARBA00022694"/>
    </source>
</evidence>
<dbReference type="VEuPathDB" id="TrichDB:TVAG_015810"/>
<gene>
    <name evidence="6" type="ORF">TVAG_015810</name>
</gene>
<dbReference type="GO" id="GO:0160148">
    <property type="term" value="F:tRNA pseudouridine(55) synthase activity"/>
    <property type="evidence" value="ECO:0007669"/>
    <property type="project" value="UniProtKB-EC"/>
</dbReference>
<dbReference type="InterPro" id="IPR039894">
    <property type="entry name" value="Pus10-like"/>
</dbReference>
<dbReference type="Gene3D" id="3.30.70.3190">
    <property type="match status" value="1"/>
</dbReference>
<organism evidence="6 7">
    <name type="scientific">Trichomonas vaginalis (strain ATCC PRA-98 / G3)</name>
    <dbReference type="NCBI Taxonomy" id="412133"/>
    <lineage>
        <taxon>Eukaryota</taxon>
        <taxon>Metamonada</taxon>
        <taxon>Parabasalia</taxon>
        <taxon>Trichomonadida</taxon>
        <taxon>Trichomonadidae</taxon>
        <taxon>Trichomonas</taxon>
    </lineage>
</organism>
<dbReference type="VEuPathDB" id="TrichDB:TVAGG3_0908320"/>
<dbReference type="OrthoDB" id="271937at2759"/>
<dbReference type="GO" id="GO:0009982">
    <property type="term" value="F:pseudouridine synthase activity"/>
    <property type="evidence" value="ECO:0000318"/>
    <property type="project" value="GO_Central"/>
</dbReference>
<name>A2DP52_TRIV3</name>
<dbReference type="PANTHER" id="PTHR21568">
    <property type="entry name" value="TRNA PSEUDOURIDINE SYNTHASE PUS10"/>
    <property type="match status" value="1"/>
</dbReference>
<dbReference type="Gene3D" id="3.30.70.2510">
    <property type="match status" value="1"/>
</dbReference>
<dbReference type="EMBL" id="DS113226">
    <property type="protein sequence ID" value="EAY17752.1"/>
    <property type="molecule type" value="Genomic_DNA"/>
</dbReference>
<evidence type="ECO:0000256" key="2">
    <source>
        <dbReference type="ARBA" id="ARBA00012787"/>
    </source>
</evidence>
<dbReference type="SMR" id="A2DP52"/>
<dbReference type="FunFam" id="3.30.70.3190:FF:000001">
    <property type="entry name" value="tRNA pseudouridine synthase Pus10"/>
    <property type="match status" value="1"/>
</dbReference>
<sequence length="395" mass="44788">MGSFLSVPKTSNEPKRATPQHILDGIEDLKSRGVCSKCIQRLMSLDLLTSKRLCPTTDHENDCIACHGVLQIIPKVKQIVSDAIGPYSYHDVQIEIPPNLIKADDKICRQYDLATSCNIKNYLKAKLNHELPHTNSGPTLILHIAGPTDIQCKLKWPDLFITGRYFKKSRRVSNSRFFKGNSITSVETELIKEFSKYVKCSQFTFASSGREDADVRMIGSGRPFALKMKDPVPPHPPKDIDEYVESVNALIPKDIECENCVAAANCHVVLQQPSMEPKHMKRYRSVVTFTRPVSDEELQRIEGLENIVLHQRTPLRVAQKKEIQDRERTIMKLGYQRISPRFILLDLETSKGTYIKEFVNSDFGRTVPSLGQLLNPDDPPQCQLLQLDVVYVAEE</sequence>
<dbReference type="AlphaFoldDB" id="A2DP52"/>